<dbReference type="GO" id="GO:0000272">
    <property type="term" value="P:polysaccharide catabolic process"/>
    <property type="evidence" value="ECO:0007669"/>
    <property type="project" value="UniProtKB-KW"/>
</dbReference>
<comment type="caution">
    <text evidence="11">The sequence shown here is derived from an EMBL/GenBank/DDBJ whole genome shotgun (WGS) entry which is preliminary data.</text>
</comment>
<dbReference type="GO" id="GO:0006032">
    <property type="term" value="P:chitin catabolic process"/>
    <property type="evidence" value="ECO:0007669"/>
    <property type="project" value="UniProtKB-KW"/>
</dbReference>
<evidence type="ECO:0000256" key="2">
    <source>
        <dbReference type="ARBA" id="ARBA00004613"/>
    </source>
</evidence>
<dbReference type="FunFam" id="3.10.50.10:FF:000005">
    <property type="entry name" value="Endochitinase B1"/>
    <property type="match status" value="1"/>
</dbReference>
<dbReference type="InterPro" id="IPR029070">
    <property type="entry name" value="Chitinase_insertion_sf"/>
</dbReference>
<keyword evidence="9" id="KW-0326">Glycosidase</keyword>
<evidence type="ECO:0000256" key="1">
    <source>
        <dbReference type="ARBA" id="ARBA00000822"/>
    </source>
</evidence>
<dbReference type="PANTHER" id="PTHR11177">
    <property type="entry name" value="CHITINASE"/>
    <property type="match status" value="1"/>
</dbReference>
<dbReference type="AlphaFoldDB" id="A0A433D6U3"/>
<keyword evidence="5" id="KW-0964">Secreted</keyword>
<dbReference type="EC" id="3.2.1.14" evidence="4"/>
<dbReference type="PANTHER" id="PTHR11177:SF317">
    <property type="entry name" value="CHITINASE 12-RELATED"/>
    <property type="match status" value="1"/>
</dbReference>
<proteinExistence type="inferred from homology"/>
<dbReference type="PROSITE" id="PS01095">
    <property type="entry name" value="GH18_1"/>
    <property type="match status" value="1"/>
</dbReference>
<organism evidence="11 12">
    <name type="scientific">Jimgerdemannia flammicorona</name>
    <dbReference type="NCBI Taxonomy" id="994334"/>
    <lineage>
        <taxon>Eukaryota</taxon>
        <taxon>Fungi</taxon>
        <taxon>Fungi incertae sedis</taxon>
        <taxon>Mucoromycota</taxon>
        <taxon>Mucoromycotina</taxon>
        <taxon>Endogonomycetes</taxon>
        <taxon>Endogonales</taxon>
        <taxon>Endogonaceae</taxon>
        <taxon>Jimgerdemannia</taxon>
    </lineage>
</organism>
<dbReference type="EMBL" id="RBNI01005589">
    <property type="protein sequence ID" value="RUP46590.1"/>
    <property type="molecule type" value="Genomic_DNA"/>
</dbReference>
<evidence type="ECO:0000313" key="12">
    <source>
        <dbReference type="Proteomes" id="UP000268093"/>
    </source>
</evidence>
<sequence>MMPALTFRNLLLGVTLIVTALLLYNLNERNNPISPDGLNTDTPVKNIADSSTADTLSQEAIFSIDSMANKSPIIAGYFVNWGIYARNHNVVDLVQDAGKLSHILYAFGNLNQDGTVFLSDKWADTDKHFPADQTVDGTGDSWNDPGNNLYGNFKQLLLLKKHHRHLKVQLSIGGWSFSTNFAGVAATKAGRKRFVESAMQLLNDLGLDGLDIDWEYPKTSAEAADYVQLLRDLRAALDEYAASRDQHGYLLTAAMPCGPQNYNLLNLAEMGSLCNHLNLMCYDYAGSWDKISGHQSNLYGGELSTDAAVSSYLSAGVPPHKLVLGLPMYGRAFSNTAGIGKPFSGVPQGSWEEGVYDYKVLPRPGAQEHFDADLVASWSYDPVQRELVSYDAVKVVQKKSEYVHEKRLGGVMWWELSADHKGAHERSLLHTAWGALGGKVEASKNHLEFKESVYDNVKEGL</sequence>
<evidence type="ECO:0000256" key="6">
    <source>
        <dbReference type="ARBA" id="ARBA00022801"/>
    </source>
</evidence>
<evidence type="ECO:0000313" key="11">
    <source>
        <dbReference type="EMBL" id="RUP46590.1"/>
    </source>
</evidence>
<dbReference type="InterPro" id="IPR001223">
    <property type="entry name" value="Glyco_hydro18_cat"/>
</dbReference>
<dbReference type="FunFam" id="3.20.20.80:FF:000075">
    <property type="entry name" value="Sporulation-specific chitinase"/>
    <property type="match status" value="1"/>
</dbReference>
<reference evidence="11 12" key="1">
    <citation type="journal article" date="2018" name="New Phytol.">
        <title>Phylogenomics of Endogonaceae and evolution of mycorrhizas within Mucoromycota.</title>
        <authorList>
            <person name="Chang Y."/>
            <person name="Desiro A."/>
            <person name="Na H."/>
            <person name="Sandor L."/>
            <person name="Lipzen A."/>
            <person name="Clum A."/>
            <person name="Barry K."/>
            <person name="Grigoriev I.V."/>
            <person name="Martin F.M."/>
            <person name="Stajich J.E."/>
            <person name="Smith M.E."/>
            <person name="Bonito G."/>
            <person name="Spatafora J.W."/>
        </authorList>
    </citation>
    <scope>NUCLEOTIDE SEQUENCE [LARGE SCALE GENOMIC DNA]</scope>
    <source>
        <strain evidence="11 12">GMNB39</strain>
    </source>
</reference>
<dbReference type="SMART" id="SM00636">
    <property type="entry name" value="Glyco_18"/>
    <property type="match status" value="1"/>
</dbReference>
<evidence type="ECO:0000256" key="3">
    <source>
        <dbReference type="ARBA" id="ARBA00008682"/>
    </source>
</evidence>
<name>A0A433D6U3_9FUNG</name>
<keyword evidence="10" id="KW-0624">Polysaccharide degradation</keyword>
<gene>
    <name evidence="11" type="ORF">BC936DRAFT_146759</name>
</gene>
<evidence type="ECO:0000256" key="7">
    <source>
        <dbReference type="ARBA" id="ARBA00023024"/>
    </source>
</evidence>
<dbReference type="InterPro" id="IPR017853">
    <property type="entry name" value="GH"/>
</dbReference>
<keyword evidence="12" id="KW-1185">Reference proteome</keyword>
<accession>A0A433D6U3</accession>
<dbReference type="InterPro" id="IPR001579">
    <property type="entry name" value="Glyco_hydro_18_chit_AS"/>
</dbReference>
<evidence type="ECO:0000256" key="4">
    <source>
        <dbReference type="ARBA" id="ARBA00012729"/>
    </source>
</evidence>
<dbReference type="Pfam" id="PF00704">
    <property type="entry name" value="Glyco_hydro_18"/>
    <property type="match status" value="1"/>
</dbReference>
<dbReference type="InterPro" id="IPR050314">
    <property type="entry name" value="Glycosyl_Hydrlase_18"/>
</dbReference>
<dbReference type="SUPFAM" id="SSF51445">
    <property type="entry name" value="(Trans)glycosidases"/>
    <property type="match status" value="1"/>
</dbReference>
<comment type="similarity">
    <text evidence="3">Belongs to the glycosyl hydrolase 18 family. Chitinase class V subfamily.</text>
</comment>
<comment type="subcellular location">
    <subcellularLocation>
        <location evidence="2">Secreted</location>
    </subcellularLocation>
</comment>
<dbReference type="PROSITE" id="PS51910">
    <property type="entry name" value="GH18_2"/>
    <property type="match status" value="1"/>
</dbReference>
<dbReference type="SUPFAM" id="SSF54556">
    <property type="entry name" value="Chitinase insertion domain"/>
    <property type="match status" value="1"/>
</dbReference>
<protein>
    <recommendedName>
        <fullName evidence="4">chitinase</fullName>
        <ecNumber evidence="4">3.2.1.14</ecNumber>
    </recommendedName>
</protein>
<evidence type="ECO:0000256" key="10">
    <source>
        <dbReference type="ARBA" id="ARBA00023326"/>
    </source>
</evidence>
<dbReference type="InterPro" id="IPR011583">
    <property type="entry name" value="Chitinase_II/V-like_cat"/>
</dbReference>
<dbReference type="Proteomes" id="UP000268093">
    <property type="component" value="Unassembled WGS sequence"/>
</dbReference>
<keyword evidence="7" id="KW-0146">Chitin degradation</keyword>
<dbReference type="GO" id="GO:0008061">
    <property type="term" value="F:chitin binding"/>
    <property type="evidence" value="ECO:0007669"/>
    <property type="project" value="InterPro"/>
</dbReference>
<evidence type="ECO:0000256" key="9">
    <source>
        <dbReference type="ARBA" id="ARBA00023295"/>
    </source>
</evidence>
<comment type="catalytic activity">
    <reaction evidence="1">
        <text>Random endo-hydrolysis of N-acetyl-beta-D-glucosaminide (1-&gt;4)-beta-linkages in chitin and chitodextrins.</text>
        <dbReference type="EC" id="3.2.1.14"/>
    </reaction>
</comment>
<dbReference type="Gene3D" id="3.20.20.80">
    <property type="entry name" value="Glycosidases"/>
    <property type="match status" value="1"/>
</dbReference>
<evidence type="ECO:0000256" key="8">
    <source>
        <dbReference type="ARBA" id="ARBA00023277"/>
    </source>
</evidence>
<dbReference type="GO" id="GO:0008843">
    <property type="term" value="F:endochitinase activity"/>
    <property type="evidence" value="ECO:0007669"/>
    <property type="project" value="UniProtKB-EC"/>
</dbReference>
<dbReference type="Gene3D" id="3.10.50.10">
    <property type="match status" value="1"/>
</dbReference>
<dbReference type="GO" id="GO:0005576">
    <property type="term" value="C:extracellular region"/>
    <property type="evidence" value="ECO:0007669"/>
    <property type="project" value="UniProtKB-SubCell"/>
</dbReference>
<dbReference type="CDD" id="cd06548">
    <property type="entry name" value="GH18_chitinase"/>
    <property type="match status" value="1"/>
</dbReference>
<keyword evidence="6" id="KW-0378">Hydrolase</keyword>
<dbReference type="OrthoDB" id="76388at2759"/>
<keyword evidence="8" id="KW-0119">Carbohydrate metabolism</keyword>
<evidence type="ECO:0000256" key="5">
    <source>
        <dbReference type="ARBA" id="ARBA00022525"/>
    </source>
</evidence>